<protein>
    <submittedName>
        <fullName evidence="1">Uncharacterized protein</fullName>
    </submittedName>
</protein>
<dbReference type="Proteomes" id="UP001363151">
    <property type="component" value="Unassembled WGS sequence"/>
</dbReference>
<evidence type="ECO:0000313" key="1">
    <source>
        <dbReference type="EMBL" id="KAK7231699.1"/>
    </source>
</evidence>
<comment type="caution">
    <text evidence="1">The sequence shown here is derived from an EMBL/GenBank/DDBJ whole genome shotgun (WGS) entry which is preliminary data.</text>
</comment>
<keyword evidence="2" id="KW-1185">Reference proteome</keyword>
<name>A0ABR1FIU8_AURAN</name>
<gene>
    <name evidence="1" type="ORF">SO694_00123014</name>
</gene>
<evidence type="ECO:0000313" key="2">
    <source>
        <dbReference type="Proteomes" id="UP001363151"/>
    </source>
</evidence>
<reference evidence="1 2" key="1">
    <citation type="submission" date="2024-03" db="EMBL/GenBank/DDBJ databases">
        <title>Aureococcus anophagefferens CCMP1851 and Kratosvirus quantuckense: Draft genome of a second virus-susceptible host strain in the model system.</title>
        <authorList>
            <person name="Chase E."/>
            <person name="Truchon A.R."/>
            <person name="Schepens W."/>
            <person name="Wilhelm S.W."/>
        </authorList>
    </citation>
    <scope>NUCLEOTIDE SEQUENCE [LARGE SCALE GENOMIC DNA]</scope>
    <source>
        <strain evidence="1 2">CCMP1851</strain>
    </source>
</reference>
<proteinExistence type="predicted"/>
<sequence length="158" mass="16038">MAALRRDAVAVANPRHDLISPALDYGGAPAPALTRPTAGAADEAALLRELLGGKRPLCGVDAATARRLMVSLTLPPGAPCRCCGAGGSLRTRRVRRATHAEEISPLVASASWGTLSEGLRDGDGAPDVAKAKALDAPPAPGAGASACGASRPWLCWRS</sequence>
<dbReference type="EMBL" id="JBBJCI010000375">
    <property type="protein sequence ID" value="KAK7231699.1"/>
    <property type="molecule type" value="Genomic_DNA"/>
</dbReference>
<organism evidence="1 2">
    <name type="scientific">Aureococcus anophagefferens</name>
    <name type="common">Harmful bloom alga</name>
    <dbReference type="NCBI Taxonomy" id="44056"/>
    <lineage>
        <taxon>Eukaryota</taxon>
        <taxon>Sar</taxon>
        <taxon>Stramenopiles</taxon>
        <taxon>Ochrophyta</taxon>
        <taxon>Pelagophyceae</taxon>
        <taxon>Pelagomonadales</taxon>
        <taxon>Pelagomonadaceae</taxon>
        <taxon>Aureococcus</taxon>
    </lineage>
</organism>
<accession>A0ABR1FIU8</accession>